<dbReference type="VEuPathDB" id="FungiDB:PV08_01816"/>
<proteinExistence type="predicted"/>
<name>A0A0D1Z0S6_9EURO</name>
<organism evidence="2 3">
    <name type="scientific">Exophiala spinifera</name>
    <dbReference type="NCBI Taxonomy" id="91928"/>
    <lineage>
        <taxon>Eukaryota</taxon>
        <taxon>Fungi</taxon>
        <taxon>Dikarya</taxon>
        <taxon>Ascomycota</taxon>
        <taxon>Pezizomycotina</taxon>
        <taxon>Eurotiomycetes</taxon>
        <taxon>Chaetothyriomycetidae</taxon>
        <taxon>Chaetothyriales</taxon>
        <taxon>Herpotrichiellaceae</taxon>
        <taxon>Exophiala</taxon>
    </lineage>
</organism>
<sequence length="206" mass="22967">MSNSPTEARRSVHRLSGSHSNETAEGPYTLAFKYANHSSSLTPLGSSEPLYVASYKRPFNFSKPDVLISFAPKNFQLATVIFHSFSSKINLVYSHDRITTYKARFPTTKIKTYQWTVGEGPKRTEASIECFDQVKRRVCTISLTDHFTSGSIEVWKDNMEWDEFDHMIVSAIAQIEWLKRRLETPKGALYGAAASLGTGGGSTAAT</sequence>
<dbReference type="EMBL" id="KN847492">
    <property type="protein sequence ID" value="KIW21236.1"/>
    <property type="molecule type" value="Genomic_DNA"/>
</dbReference>
<dbReference type="OrthoDB" id="5117488at2759"/>
<gene>
    <name evidence="2" type="ORF">PV08_01816</name>
</gene>
<dbReference type="AlphaFoldDB" id="A0A0D1Z0S6"/>
<protein>
    <submittedName>
        <fullName evidence="2">Uncharacterized protein</fullName>
    </submittedName>
</protein>
<dbReference type="HOGENOM" id="CLU_090047_0_0_1"/>
<evidence type="ECO:0000313" key="3">
    <source>
        <dbReference type="Proteomes" id="UP000053328"/>
    </source>
</evidence>
<evidence type="ECO:0000313" key="2">
    <source>
        <dbReference type="EMBL" id="KIW21236.1"/>
    </source>
</evidence>
<feature type="region of interest" description="Disordered" evidence="1">
    <location>
        <begin position="1"/>
        <end position="22"/>
    </location>
</feature>
<dbReference type="RefSeq" id="XP_016241452.1">
    <property type="nucleotide sequence ID" value="XM_016376176.1"/>
</dbReference>
<dbReference type="Proteomes" id="UP000053328">
    <property type="component" value="Unassembled WGS sequence"/>
</dbReference>
<evidence type="ECO:0000256" key="1">
    <source>
        <dbReference type="SAM" id="MobiDB-lite"/>
    </source>
</evidence>
<keyword evidence="3" id="KW-1185">Reference proteome</keyword>
<reference evidence="2 3" key="1">
    <citation type="submission" date="2015-01" db="EMBL/GenBank/DDBJ databases">
        <title>The Genome Sequence of Exophiala spinifera CBS89968.</title>
        <authorList>
            <consortium name="The Broad Institute Genomics Platform"/>
            <person name="Cuomo C."/>
            <person name="de Hoog S."/>
            <person name="Gorbushina A."/>
            <person name="Stielow B."/>
            <person name="Teixiera M."/>
            <person name="Abouelleil A."/>
            <person name="Chapman S.B."/>
            <person name="Priest M."/>
            <person name="Young S.K."/>
            <person name="Wortman J."/>
            <person name="Nusbaum C."/>
            <person name="Birren B."/>
        </authorList>
    </citation>
    <scope>NUCLEOTIDE SEQUENCE [LARGE SCALE GENOMIC DNA]</scope>
    <source>
        <strain evidence="2 3">CBS 89968</strain>
    </source>
</reference>
<accession>A0A0D1Z0S6</accession>
<dbReference type="GeneID" id="27328899"/>
<dbReference type="STRING" id="91928.A0A0D1Z0S6"/>